<evidence type="ECO:0000256" key="2">
    <source>
        <dbReference type="ARBA" id="ARBA00010210"/>
    </source>
</evidence>
<evidence type="ECO:0000256" key="7">
    <source>
        <dbReference type="PROSITE-ProRule" id="PRU00146"/>
    </source>
</evidence>
<comment type="caution">
    <text evidence="11">The sequence shown here is derived from an EMBL/GenBank/DDBJ whole genome shotgun (WGS) entry which is preliminary data.</text>
</comment>
<dbReference type="Gene3D" id="3.30.40.10">
    <property type="entry name" value="Zinc/RING finger domain, C3HC4 (zinc finger)"/>
    <property type="match status" value="1"/>
</dbReference>
<gene>
    <name evidence="11" type="ORF">K7432_018646</name>
</gene>
<dbReference type="InterPro" id="IPR019787">
    <property type="entry name" value="Znf_PHD-finger"/>
</dbReference>
<dbReference type="CDD" id="cd15505">
    <property type="entry name" value="PHD_ING"/>
    <property type="match status" value="1"/>
</dbReference>
<comment type="domain">
    <text evidence="8">The PHD-type zinc finger mediates the binding to H3K4me3.</text>
</comment>
<organism evidence="11 12">
    <name type="scientific">Basidiobolus ranarum</name>
    <dbReference type="NCBI Taxonomy" id="34480"/>
    <lineage>
        <taxon>Eukaryota</taxon>
        <taxon>Fungi</taxon>
        <taxon>Fungi incertae sedis</taxon>
        <taxon>Zoopagomycota</taxon>
        <taxon>Entomophthoromycotina</taxon>
        <taxon>Basidiobolomycetes</taxon>
        <taxon>Basidiobolales</taxon>
        <taxon>Basidiobolaceae</taxon>
        <taxon>Basidiobolus</taxon>
    </lineage>
</organism>
<dbReference type="InterPro" id="IPR013083">
    <property type="entry name" value="Znf_RING/FYVE/PHD"/>
</dbReference>
<dbReference type="Pfam" id="PF12998">
    <property type="entry name" value="ING"/>
    <property type="match status" value="1"/>
</dbReference>
<keyword evidence="6 8" id="KW-0539">Nucleus</keyword>
<evidence type="ECO:0000256" key="9">
    <source>
        <dbReference type="SAM" id="MobiDB-lite"/>
    </source>
</evidence>
<comment type="similarity">
    <text evidence="2 8">Belongs to the ING family.</text>
</comment>
<feature type="compositionally biased region" description="Basic and acidic residues" evidence="9">
    <location>
        <begin position="120"/>
        <end position="131"/>
    </location>
</feature>
<feature type="region of interest" description="Disordered" evidence="9">
    <location>
        <begin position="120"/>
        <end position="168"/>
    </location>
</feature>
<dbReference type="PANTHER" id="PTHR10333">
    <property type="entry name" value="INHIBITOR OF GROWTH PROTEIN"/>
    <property type="match status" value="1"/>
</dbReference>
<evidence type="ECO:0000256" key="3">
    <source>
        <dbReference type="ARBA" id="ARBA00022723"/>
    </source>
</evidence>
<name>A0ABR2WZW6_9FUNG</name>
<evidence type="ECO:0000256" key="6">
    <source>
        <dbReference type="ARBA" id="ARBA00023242"/>
    </source>
</evidence>
<comment type="subunit">
    <text evidence="8">Component of an histone acetyltransferase complex. Interacts with H3K4me3 and to a lesser extent with H3K4me2.</text>
</comment>
<dbReference type="InterPro" id="IPR011011">
    <property type="entry name" value="Znf_FYVE_PHD"/>
</dbReference>
<comment type="subcellular location">
    <subcellularLocation>
        <location evidence="1 8">Nucleus</location>
    </subcellularLocation>
</comment>
<evidence type="ECO:0000313" key="11">
    <source>
        <dbReference type="EMBL" id="KAK9767058.1"/>
    </source>
</evidence>
<keyword evidence="4 7" id="KW-0863">Zinc-finger</keyword>
<proteinExistence type="inferred from homology"/>
<comment type="function">
    <text evidence="8">Component of an histone acetyltransferase complex.</text>
</comment>
<dbReference type="PROSITE" id="PS50016">
    <property type="entry name" value="ZF_PHD_2"/>
    <property type="match status" value="1"/>
</dbReference>
<dbReference type="InterPro" id="IPR001965">
    <property type="entry name" value="Znf_PHD"/>
</dbReference>
<keyword evidence="8" id="KW-0156">Chromatin regulator</keyword>
<feature type="domain" description="PHD-type" evidence="10">
    <location>
        <begin position="175"/>
        <end position="224"/>
    </location>
</feature>
<evidence type="ECO:0000256" key="5">
    <source>
        <dbReference type="ARBA" id="ARBA00022833"/>
    </source>
</evidence>
<keyword evidence="3 8" id="KW-0479">Metal-binding</keyword>
<evidence type="ECO:0000256" key="4">
    <source>
        <dbReference type="ARBA" id="ARBA00022771"/>
    </source>
</evidence>
<accession>A0ABR2WZW6</accession>
<dbReference type="InterPro" id="IPR028651">
    <property type="entry name" value="ING_fam"/>
</dbReference>
<protein>
    <recommendedName>
        <fullName evidence="8">Chromatin modification-related protein</fullName>
    </recommendedName>
</protein>
<dbReference type="SMART" id="SM00249">
    <property type="entry name" value="PHD"/>
    <property type="match status" value="1"/>
</dbReference>
<keyword evidence="12" id="KW-1185">Reference proteome</keyword>
<evidence type="ECO:0000256" key="1">
    <source>
        <dbReference type="ARBA" id="ARBA00004123"/>
    </source>
</evidence>
<dbReference type="Proteomes" id="UP001479436">
    <property type="component" value="Unassembled WGS sequence"/>
</dbReference>
<evidence type="ECO:0000313" key="12">
    <source>
        <dbReference type="Proteomes" id="UP001479436"/>
    </source>
</evidence>
<evidence type="ECO:0000256" key="8">
    <source>
        <dbReference type="RuleBase" id="RU361213"/>
    </source>
</evidence>
<sequence length="230" mass="26760">MDHLEDYFDTLDSLPSELQRNSTLWKEVAGSFIETNNTYESILDGFLNTIDKRKSTEERISSLKVLNQSITENTKQEVKKLNLAVKLADTVDRHVNRLEYHFLGFQEVLSGDKNLKETNQDISHERKENKKGNVAPSRVPQQNSTSSRHTKKDIEEPLEQVTKRNHEIGIDPNEPTYCYCNQISFGEMIACDNDNCELEWFHYQCVGLKDPPKGAWYCKECQVKMKKQRR</sequence>
<dbReference type="EMBL" id="JASJQH010000104">
    <property type="protein sequence ID" value="KAK9767058.1"/>
    <property type="molecule type" value="Genomic_DNA"/>
</dbReference>
<keyword evidence="5 8" id="KW-0862">Zinc</keyword>
<dbReference type="PROSITE" id="PS01359">
    <property type="entry name" value="ZF_PHD_1"/>
    <property type="match status" value="1"/>
</dbReference>
<evidence type="ECO:0000259" key="10">
    <source>
        <dbReference type="PROSITE" id="PS50016"/>
    </source>
</evidence>
<dbReference type="Gene3D" id="6.10.140.1740">
    <property type="match status" value="1"/>
</dbReference>
<dbReference type="SUPFAM" id="SSF57903">
    <property type="entry name" value="FYVE/PHD zinc finger"/>
    <property type="match status" value="1"/>
</dbReference>
<reference evidence="11 12" key="1">
    <citation type="submission" date="2023-04" db="EMBL/GenBank/DDBJ databases">
        <title>Genome of Basidiobolus ranarum AG-B5.</title>
        <authorList>
            <person name="Stajich J.E."/>
            <person name="Carter-House D."/>
            <person name="Gryganskyi A."/>
        </authorList>
    </citation>
    <scope>NUCLEOTIDE SEQUENCE [LARGE SCALE GENOMIC DNA]</scope>
    <source>
        <strain evidence="11 12">AG-B5</strain>
    </source>
</reference>
<dbReference type="InterPro" id="IPR024610">
    <property type="entry name" value="ING_N_histone-binding"/>
</dbReference>
<dbReference type="InterPro" id="IPR019786">
    <property type="entry name" value="Zinc_finger_PHD-type_CS"/>
</dbReference>